<evidence type="ECO:0000256" key="2">
    <source>
        <dbReference type="ARBA" id="ARBA00023080"/>
    </source>
</evidence>
<dbReference type="EMBL" id="LVVT01000014">
    <property type="protein sequence ID" value="TQS82873.1"/>
    <property type="molecule type" value="Genomic_DNA"/>
</dbReference>
<keyword evidence="2" id="KW-0546">Nucleotide metabolism</keyword>
<sequence>MCILPDHEILSNIQNGIMNISDFYDGSITPNGYDLRIAEISIPDSGLKITDGKVKIPPKTMFYVSTIEKVELPNYISAQLWLRTSWIRKGIIAGLGKVDAGFKGTLTFMGYNVSNSDIELSISDRFVQIVFETLHSPALISYEKRSGNYQGQNGITLSPIIDKI</sequence>
<dbReference type="SUPFAM" id="SSF51283">
    <property type="entry name" value="dUTPase-like"/>
    <property type="match status" value="1"/>
</dbReference>
<protein>
    <submittedName>
        <fullName evidence="3">Deoxycytidine triphosphate deaminase</fullName>
    </submittedName>
</protein>
<dbReference type="Proteomes" id="UP000752814">
    <property type="component" value="Unassembled WGS sequence"/>
</dbReference>
<evidence type="ECO:0000313" key="4">
    <source>
        <dbReference type="Proteomes" id="UP000752814"/>
    </source>
</evidence>
<dbReference type="Pfam" id="PF22769">
    <property type="entry name" value="DCD"/>
    <property type="match status" value="1"/>
</dbReference>
<dbReference type="Gene3D" id="2.70.40.10">
    <property type="match status" value="1"/>
</dbReference>
<dbReference type="GO" id="GO:0008829">
    <property type="term" value="F:dCTP deaminase activity"/>
    <property type="evidence" value="ECO:0007669"/>
    <property type="project" value="InterPro"/>
</dbReference>
<dbReference type="PANTHER" id="PTHR42680:SF3">
    <property type="entry name" value="DCTP DEAMINASE"/>
    <property type="match status" value="1"/>
</dbReference>
<dbReference type="CDD" id="cd07557">
    <property type="entry name" value="trimeric_dUTPase"/>
    <property type="match status" value="1"/>
</dbReference>
<evidence type="ECO:0000313" key="3">
    <source>
        <dbReference type="EMBL" id="TQS82873.1"/>
    </source>
</evidence>
<proteinExistence type="predicted"/>
<dbReference type="RefSeq" id="WP_400203917.1">
    <property type="nucleotide sequence ID" value="NZ_CAYAYE010000014.1"/>
</dbReference>
<dbReference type="NCBIfam" id="TIGR02274">
    <property type="entry name" value="dCTP_deam"/>
    <property type="match status" value="1"/>
</dbReference>
<evidence type="ECO:0000256" key="1">
    <source>
        <dbReference type="ARBA" id="ARBA00022801"/>
    </source>
</evidence>
<comment type="caution">
    <text evidence="3">The sequence shown here is derived from an EMBL/GenBank/DDBJ whole genome shotgun (WGS) entry which is preliminary data.</text>
</comment>
<dbReference type="PANTHER" id="PTHR42680">
    <property type="entry name" value="DCTP DEAMINASE"/>
    <property type="match status" value="1"/>
</dbReference>
<gene>
    <name evidence="3" type="ORF">A3207_02700</name>
</gene>
<dbReference type="AlphaFoldDB" id="A0A8J8PCX5"/>
<keyword evidence="1" id="KW-0378">Hydrolase</keyword>
<accession>A0A8J8PCX5</accession>
<organism evidence="3 4">
    <name type="scientific">Candidatus Methanomassiliicoccus intestinalis</name>
    <dbReference type="NCBI Taxonomy" id="1406512"/>
    <lineage>
        <taxon>Archaea</taxon>
        <taxon>Methanobacteriati</taxon>
        <taxon>Thermoplasmatota</taxon>
        <taxon>Thermoplasmata</taxon>
        <taxon>Methanomassiliicoccales</taxon>
        <taxon>Methanomassiliicoccaceae</taxon>
        <taxon>Methanomassiliicoccus</taxon>
    </lineage>
</organism>
<dbReference type="InterPro" id="IPR033704">
    <property type="entry name" value="dUTPase_trimeric"/>
</dbReference>
<dbReference type="GO" id="GO:0006229">
    <property type="term" value="P:dUTP biosynthetic process"/>
    <property type="evidence" value="ECO:0007669"/>
    <property type="project" value="InterPro"/>
</dbReference>
<name>A0A8J8PCX5_9ARCH</name>
<reference evidence="3" key="1">
    <citation type="submission" date="2016-03" db="EMBL/GenBank/DDBJ databases">
        <authorList>
            <person name="Borrel G."/>
            <person name="Mccann A."/>
            <person name="O'Toole P.W."/>
        </authorList>
    </citation>
    <scope>NUCLEOTIDE SEQUENCE</scope>
    <source>
        <strain evidence="3">183</strain>
    </source>
</reference>
<dbReference type="InterPro" id="IPR011962">
    <property type="entry name" value="dCTP_deaminase"/>
</dbReference>
<dbReference type="InterPro" id="IPR036157">
    <property type="entry name" value="dUTPase-like_sf"/>
</dbReference>